<dbReference type="GO" id="GO:0005615">
    <property type="term" value="C:extracellular space"/>
    <property type="evidence" value="ECO:0007669"/>
    <property type="project" value="TreeGrafter"/>
</dbReference>
<evidence type="ECO:0000313" key="3">
    <source>
        <dbReference type="Proteomes" id="UP001208570"/>
    </source>
</evidence>
<dbReference type="EMBL" id="JAODUP010002340">
    <property type="protein sequence ID" value="KAK2138832.1"/>
    <property type="molecule type" value="Genomic_DNA"/>
</dbReference>
<name>A0AAD9MKN2_9ANNE</name>
<dbReference type="InterPro" id="IPR002181">
    <property type="entry name" value="Fibrinogen_a/b/g_C_dom"/>
</dbReference>
<dbReference type="InterPro" id="IPR014716">
    <property type="entry name" value="Fibrinogen_a/b/g_C_1"/>
</dbReference>
<keyword evidence="3" id="KW-1185">Reference proteome</keyword>
<dbReference type="SUPFAM" id="SSF56496">
    <property type="entry name" value="Fibrinogen C-terminal domain-like"/>
    <property type="match status" value="1"/>
</dbReference>
<gene>
    <name evidence="2" type="ORF">LSH36_2349g00002</name>
</gene>
<evidence type="ECO:0000313" key="2">
    <source>
        <dbReference type="EMBL" id="KAK2138832.1"/>
    </source>
</evidence>
<dbReference type="Pfam" id="PF00147">
    <property type="entry name" value="Fibrinogen_C"/>
    <property type="match status" value="1"/>
</dbReference>
<feature type="domain" description="Fibrinogen C-terminal" evidence="1">
    <location>
        <begin position="9"/>
        <end position="168"/>
    </location>
</feature>
<accession>A0AAD9MKN2</accession>
<dbReference type="AlphaFoldDB" id="A0AAD9MKN2"/>
<dbReference type="Gene3D" id="3.90.215.10">
    <property type="entry name" value="Gamma Fibrinogen, chain A, domain 1"/>
    <property type="match status" value="1"/>
</dbReference>
<dbReference type="Gene3D" id="4.10.530.10">
    <property type="entry name" value="Gamma-fibrinogen Carboxyl Terminal Fragment, domain 2"/>
    <property type="match status" value="1"/>
</dbReference>
<sequence length="236" mass="27037">MYGRKETCLYGCRCSGCCEEIQIIRMPSSIAGSSWFLCDLQLTFEPGNELIHKLTNDGRSYTLRIDLTNYLRDKIFAKMGGFTLGSESECYIFQYSTFDNITSTAQDKMTYNNGCQFSTGTIDNDRSINQLAQQYHAPWWYCKGLDVVLTGYNDEYSGFTTPIDIRWYGPWNSTTYAKHAMWWCHRVVGGAQASVMKMPYREIQADECGQFLEIPLRNLEHPTAHPELLLQIALQG</sequence>
<dbReference type="Proteomes" id="UP001208570">
    <property type="component" value="Unassembled WGS sequence"/>
</dbReference>
<dbReference type="SMART" id="SM00186">
    <property type="entry name" value="FBG"/>
    <property type="match status" value="1"/>
</dbReference>
<proteinExistence type="predicted"/>
<dbReference type="InterPro" id="IPR036056">
    <property type="entry name" value="Fibrinogen-like_C"/>
</dbReference>
<dbReference type="PANTHER" id="PTHR19143">
    <property type="entry name" value="FIBRINOGEN/TENASCIN/ANGIOPOEITIN"/>
    <property type="match status" value="1"/>
</dbReference>
<protein>
    <recommendedName>
        <fullName evidence="1">Fibrinogen C-terminal domain-containing protein</fullName>
    </recommendedName>
</protein>
<reference evidence="2" key="1">
    <citation type="journal article" date="2023" name="Mol. Biol. Evol.">
        <title>Third-Generation Sequencing Reveals the Adaptive Role of the Epigenome in Three Deep-Sea Polychaetes.</title>
        <authorList>
            <person name="Perez M."/>
            <person name="Aroh O."/>
            <person name="Sun Y."/>
            <person name="Lan Y."/>
            <person name="Juniper S.K."/>
            <person name="Young C.R."/>
            <person name="Angers B."/>
            <person name="Qian P.Y."/>
        </authorList>
    </citation>
    <scope>NUCLEOTIDE SEQUENCE</scope>
    <source>
        <strain evidence="2">P08H-3</strain>
    </source>
</reference>
<organism evidence="2 3">
    <name type="scientific">Paralvinella palmiformis</name>
    <dbReference type="NCBI Taxonomy" id="53620"/>
    <lineage>
        <taxon>Eukaryota</taxon>
        <taxon>Metazoa</taxon>
        <taxon>Spiralia</taxon>
        <taxon>Lophotrochozoa</taxon>
        <taxon>Annelida</taxon>
        <taxon>Polychaeta</taxon>
        <taxon>Sedentaria</taxon>
        <taxon>Canalipalpata</taxon>
        <taxon>Terebellida</taxon>
        <taxon>Terebelliformia</taxon>
        <taxon>Alvinellidae</taxon>
        <taxon>Paralvinella</taxon>
    </lineage>
</organism>
<comment type="caution">
    <text evidence="2">The sequence shown here is derived from an EMBL/GenBank/DDBJ whole genome shotgun (WGS) entry which is preliminary data.</text>
</comment>
<dbReference type="InterPro" id="IPR050373">
    <property type="entry name" value="Fibrinogen_C-term_domain"/>
</dbReference>
<evidence type="ECO:0000259" key="1">
    <source>
        <dbReference type="SMART" id="SM00186"/>
    </source>
</evidence>